<dbReference type="InterPro" id="IPR018759">
    <property type="entry name" value="BBP2_2"/>
</dbReference>
<evidence type="ECO:0000256" key="1">
    <source>
        <dbReference type="SAM" id="SignalP"/>
    </source>
</evidence>
<accession>A0ABY7NJS0</accession>
<dbReference type="Pfam" id="PF10082">
    <property type="entry name" value="BBP2_2"/>
    <property type="match status" value="1"/>
</dbReference>
<evidence type="ECO:0000313" key="2">
    <source>
        <dbReference type="EMBL" id="WBO20842.1"/>
    </source>
</evidence>
<organism evidence="2 3">
    <name type="scientific">Sphingomonas abietis</name>
    <dbReference type="NCBI Taxonomy" id="3012344"/>
    <lineage>
        <taxon>Bacteria</taxon>
        <taxon>Pseudomonadati</taxon>
        <taxon>Pseudomonadota</taxon>
        <taxon>Alphaproteobacteria</taxon>
        <taxon>Sphingomonadales</taxon>
        <taxon>Sphingomonadaceae</taxon>
        <taxon>Sphingomonas</taxon>
    </lineage>
</organism>
<proteinExistence type="predicted"/>
<feature type="chain" id="PRO_5046211750" evidence="1">
    <location>
        <begin position="23"/>
        <end position="425"/>
    </location>
</feature>
<dbReference type="Proteomes" id="UP001210865">
    <property type="component" value="Chromosome"/>
</dbReference>
<keyword evidence="1" id="KW-0732">Signal</keyword>
<protein>
    <submittedName>
        <fullName evidence="2">Outer membrane beta-barrel protein</fullName>
    </submittedName>
</protein>
<gene>
    <name evidence="2" type="ORF">PBT88_11525</name>
</gene>
<name>A0ABY7NJS0_9SPHN</name>
<dbReference type="RefSeq" id="WP_270075492.1">
    <property type="nucleotide sequence ID" value="NZ_CP115174.1"/>
</dbReference>
<keyword evidence="3" id="KW-1185">Reference proteome</keyword>
<reference evidence="2 3" key="1">
    <citation type="submission" date="2022-12" db="EMBL/GenBank/DDBJ databases">
        <title>Sphingomonas abieness sp. nov., an endophytic bacterium isolated from Abies koreana.</title>
        <authorList>
            <person name="Jiang L."/>
            <person name="Lee J."/>
        </authorList>
    </citation>
    <scope>NUCLEOTIDE SEQUENCE [LARGE SCALE GENOMIC DNA]</scope>
    <source>
        <strain evidence="3">PAMB 00755</strain>
    </source>
</reference>
<evidence type="ECO:0000313" key="3">
    <source>
        <dbReference type="Proteomes" id="UP001210865"/>
    </source>
</evidence>
<dbReference type="EMBL" id="CP115174">
    <property type="protein sequence ID" value="WBO20842.1"/>
    <property type="molecule type" value="Genomic_DNA"/>
</dbReference>
<feature type="signal peptide" evidence="1">
    <location>
        <begin position="1"/>
        <end position="22"/>
    </location>
</feature>
<dbReference type="SUPFAM" id="SSF56935">
    <property type="entry name" value="Porins"/>
    <property type="match status" value="1"/>
</dbReference>
<sequence length="425" mass="46461">MMTRWKALALPSALLLATPVVAQVEEGLIVQPAIPQNFGRDRNVSVQQQSRPDYDPLGIPLGSLNFFPGIEIGGGGDSNTYLTAKNRIASAYLYQEASARLISGWSRHSLQITGSTTQREYIGQSQRNEDLWTIDADGRLDIYDSLQVEGDANISRGFENIFSGEVTPTVAALSRYRRNFGSIKTTYTQGRIRTFLLLDHADFNFAPVPLRAGGEQSQSERNRQITRLTGQIEYARTPSVSFFAQLGGSRTSFSQDLPSGLPNVDSKAVRFLGGVNVDIAQGIRGTVGLGYSIRNYDASAYKTVRGLSIETQLQAFPTSRLTFGLTAQRTIEDATIGGYDPFRDTALSVTADYEVLRNLIISAAGYYSRQSFLVEHTTSNVYGASASARFLVSRRISLRGILNYGSSPSNSVSHTTIEVAAGYQL</sequence>